<evidence type="ECO:0000256" key="1">
    <source>
        <dbReference type="ARBA" id="ARBA00003330"/>
    </source>
</evidence>
<dbReference type="InterPro" id="IPR000866">
    <property type="entry name" value="AhpC/TSA"/>
</dbReference>
<comment type="function">
    <text evidence="1">Thiol-specific peroxidase that catalyzes the reduction of hydrogen peroxide and organic hydroperoxides to water and alcohols, respectively. Plays a role in cell protection against oxidative stress by detoxifying peroxides and as sensor of hydrogen peroxide-mediated signaling events.</text>
</comment>
<keyword evidence="5" id="KW-0560">Oxidoreductase</keyword>
<dbReference type="OrthoDB" id="5572803at2"/>
<proteinExistence type="inferred from homology"/>
<keyword evidence="7" id="KW-0676">Redox-active center</keyword>
<dbReference type="InterPro" id="IPR050924">
    <property type="entry name" value="Peroxiredoxin_BCP/PrxQ"/>
</dbReference>
<dbReference type="Pfam" id="PF00578">
    <property type="entry name" value="AhpC-TSA"/>
    <property type="match status" value="1"/>
</dbReference>
<keyword evidence="4" id="KW-0049">Antioxidant</keyword>
<evidence type="ECO:0000256" key="10">
    <source>
        <dbReference type="ARBA" id="ARBA00042639"/>
    </source>
</evidence>
<dbReference type="SUPFAM" id="SSF52833">
    <property type="entry name" value="Thioredoxin-like"/>
    <property type="match status" value="1"/>
</dbReference>
<protein>
    <recommendedName>
        <fullName evidence="2">thioredoxin-dependent peroxiredoxin</fullName>
        <ecNumber evidence="2">1.11.1.24</ecNumber>
    </recommendedName>
    <alternativeName>
        <fullName evidence="8">Thioredoxin peroxidase</fullName>
    </alternativeName>
    <alternativeName>
        <fullName evidence="10">Thioredoxin-dependent peroxiredoxin Bcp</fullName>
    </alternativeName>
</protein>
<dbReference type="GO" id="GO:0034599">
    <property type="term" value="P:cellular response to oxidative stress"/>
    <property type="evidence" value="ECO:0007669"/>
    <property type="project" value="TreeGrafter"/>
</dbReference>
<comment type="similarity">
    <text evidence="9">Belongs to the peroxiredoxin family. BCP/PrxQ subfamily.</text>
</comment>
<dbReference type="InterPro" id="IPR036249">
    <property type="entry name" value="Thioredoxin-like_sf"/>
</dbReference>
<dbReference type="PROSITE" id="PS51352">
    <property type="entry name" value="THIOREDOXIN_2"/>
    <property type="match status" value="1"/>
</dbReference>
<dbReference type="Proteomes" id="UP000252884">
    <property type="component" value="Unassembled WGS sequence"/>
</dbReference>
<feature type="signal peptide" evidence="12">
    <location>
        <begin position="1"/>
        <end position="18"/>
    </location>
</feature>
<evidence type="ECO:0000256" key="4">
    <source>
        <dbReference type="ARBA" id="ARBA00022862"/>
    </source>
</evidence>
<gene>
    <name evidence="14" type="ORF">DES41_105515</name>
</gene>
<evidence type="ECO:0000256" key="8">
    <source>
        <dbReference type="ARBA" id="ARBA00032824"/>
    </source>
</evidence>
<dbReference type="InterPro" id="IPR013766">
    <property type="entry name" value="Thioredoxin_domain"/>
</dbReference>
<dbReference type="PANTHER" id="PTHR42801:SF4">
    <property type="entry name" value="AHPC_TSA FAMILY PROTEIN"/>
    <property type="match status" value="1"/>
</dbReference>
<evidence type="ECO:0000313" key="14">
    <source>
        <dbReference type="EMBL" id="RCW70572.1"/>
    </source>
</evidence>
<organism evidence="14 15">
    <name type="scientific">Pseudorhodoferax soli</name>
    <dbReference type="NCBI Taxonomy" id="545864"/>
    <lineage>
        <taxon>Bacteria</taxon>
        <taxon>Pseudomonadati</taxon>
        <taxon>Pseudomonadota</taxon>
        <taxon>Betaproteobacteria</taxon>
        <taxon>Burkholderiales</taxon>
        <taxon>Comamonadaceae</taxon>
    </lineage>
</organism>
<name>A0A368XRK0_9BURK</name>
<evidence type="ECO:0000313" key="15">
    <source>
        <dbReference type="Proteomes" id="UP000252884"/>
    </source>
</evidence>
<dbReference type="EC" id="1.11.1.24" evidence="2"/>
<comment type="catalytic activity">
    <reaction evidence="11">
        <text>a hydroperoxide + [thioredoxin]-dithiol = an alcohol + [thioredoxin]-disulfide + H2O</text>
        <dbReference type="Rhea" id="RHEA:62620"/>
        <dbReference type="Rhea" id="RHEA-COMP:10698"/>
        <dbReference type="Rhea" id="RHEA-COMP:10700"/>
        <dbReference type="ChEBI" id="CHEBI:15377"/>
        <dbReference type="ChEBI" id="CHEBI:29950"/>
        <dbReference type="ChEBI" id="CHEBI:30879"/>
        <dbReference type="ChEBI" id="CHEBI:35924"/>
        <dbReference type="ChEBI" id="CHEBI:50058"/>
        <dbReference type="EC" id="1.11.1.24"/>
    </reaction>
</comment>
<keyword evidence="15" id="KW-1185">Reference proteome</keyword>
<dbReference type="RefSeq" id="WP_114469485.1">
    <property type="nucleotide sequence ID" value="NZ_QPJK01000005.1"/>
</dbReference>
<dbReference type="EMBL" id="QPJK01000005">
    <property type="protein sequence ID" value="RCW70572.1"/>
    <property type="molecule type" value="Genomic_DNA"/>
</dbReference>
<comment type="caution">
    <text evidence="14">The sequence shown here is derived from an EMBL/GenBank/DDBJ whole genome shotgun (WGS) entry which is preliminary data.</text>
</comment>
<keyword evidence="6" id="KW-1015">Disulfide bond</keyword>
<keyword evidence="12" id="KW-0732">Signal</keyword>
<dbReference type="PANTHER" id="PTHR42801">
    <property type="entry name" value="THIOREDOXIN-DEPENDENT PEROXIDE REDUCTASE"/>
    <property type="match status" value="1"/>
</dbReference>
<dbReference type="Gene3D" id="3.40.30.10">
    <property type="entry name" value="Glutaredoxin"/>
    <property type="match status" value="1"/>
</dbReference>
<evidence type="ECO:0000256" key="12">
    <source>
        <dbReference type="SAM" id="SignalP"/>
    </source>
</evidence>
<dbReference type="GO" id="GO:0008379">
    <property type="term" value="F:thioredoxin peroxidase activity"/>
    <property type="evidence" value="ECO:0007669"/>
    <property type="project" value="TreeGrafter"/>
</dbReference>
<evidence type="ECO:0000256" key="5">
    <source>
        <dbReference type="ARBA" id="ARBA00023002"/>
    </source>
</evidence>
<reference evidence="14 15" key="1">
    <citation type="submission" date="2018-07" db="EMBL/GenBank/DDBJ databases">
        <title>Genomic Encyclopedia of Type Strains, Phase IV (KMG-IV): sequencing the most valuable type-strain genomes for metagenomic binning, comparative biology and taxonomic classification.</title>
        <authorList>
            <person name="Goeker M."/>
        </authorList>
    </citation>
    <scope>NUCLEOTIDE SEQUENCE [LARGE SCALE GENOMIC DNA]</scope>
    <source>
        <strain evidence="14 15">DSM 21634</strain>
    </source>
</reference>
<dbReference type="AlphaFoldDB" id="A0A368XRK0"/>
<dbReference type="GO" id="GO:0045454">
    <property type="term" value="P:cell redox homeostasis"/>
    <property type="evidence" value="ECO:0007669"/>
    <property type="project" value="TreeGrafter"/>
</dbReference>
<evidence type="ECO:0000256" key="3">
    <source>
        <dbReference type="ARBA" id="ARBA00022559"/>
    </source>
</evidence>
<dbReference type="CDD" id="cd03017">
    <property type="entry name" value="PRX_BCP"/>
    <property type="match status" value="1"/>
</dbReference>
<evidence type="ECO:0000256" key="7">
    <source>
        <dbReference type="ARBA" id="ARBA00023284"/>
    </source>
</evidence>
<evidence type="ECO:0000256" key="9">
    <source>
        <dbReference type="ARBA" id="ARBA00038489"/>
    </source>
</evidence>
<evidence type="ECO:0000256" key="6">
    <source>
        <dbReference type="ARBA" id="ARBA00023157"/>
    </source>
</evidence>
<accession>A0A368XRK0</accession>
<evidence type="ECO:0000259" key="13">
    <source>
        <dbReference type="PROSITE" id="PS51352"/>
    </source>
</evidence>
<sequence>MRTAFCLALACTASTAFAALDLGDKAPDFSAQAALAGQVFQYSLHQELAKGPVVLYFFPMAFSEGCSIEAHNFAEAIPEFKALGASVIGVSRDEIDTQKRFSVSACRGKFAVAADPDQSVMKAYDAVLTLKPEYANRVSYLIAPDGTVAYQYTSLNSDKHVEKVLGALRQWAAKRPAAR</sequence>
<dbReference type="GO" id="GO:0005737">
    <property type="term" value="C:cytoplasm"/>
    <property type="evidence" value="ECO:0007669"/>
    <property type="project" value="TreeGrafter"/>
</dbReference>
<feature type="domain" description="Thioredoxin" evidence="13">
    <location>
        <begin position="20"/>
        <end position="173"/>
    </location>
</feature>
<keyword evidence="3" id="KW-0575">Peroxidase</keyword>
<feature type="chain" id="PRO_5016752617" description="thioredoxin-dependent peroxiredoxin" evidence="12">
    <location>
        <begin position="19"/>
        <end position="179"/>
    </location>
</feature>
<evidence type="ECO:0000256" key="11">
    <source>
        <dbReference type="ARBA" id="ARBA00049091"/>
    </source>
</evidence>
<evidence type="ECO:0000256" key="2">
    <source>
        <dbReference type="ARBA" id="ARBA00013017"/>
    </source>
</evidence>